<name>A0A7J7EL07_DICBM</name>
<protein>
    <submittedName>
        <fullName evidence="2">Uncharacterized protein</fullName>
    </submittedName>
</protein>
<evidence type="ECO:0000256" key="1">
    <source>
        <dbReference type="SAM" id="MobiDB-lite"/>
    </source>
</evidence>
<reference evidence="2 3" key="1">
    <citation type="journal article" date="2020" name="Mol. Biol. Evol.">
        <title>Interspecific Gene Flow and the Evolution of Specialization in Black and White Rhinoceros.</title>
        <authorList>
            <person name="Moodley Y."/>
            <person name="Westbury M.V."/>
            <person name="Russo I.M."/>
            <person name="Gopalakrishnan S."/>
            <person name="Rakotoarivelo A."/>
            <person name="Olsen R.A."/>
            <person name="Prost S."/>
            <person name="Tunstall T."/>
            <person name="Ryder O.A."/>
            <person name="Dalen L."/>
            <person name="Bruford M.W."/>
        </authorList>
    </citation>
    <scope>NUCLEOTIDE SEQUENCE [LARGE SCALE GENOMIC DNA]</scope>
    <source>
        <strain evidence="2">SBR-YM</strain>
        <tissue evidence="2">Skin</tissue>
    </source>
</reference>
<keyword evidence="3" id="KW-1185">Reference proteome</keyword>
<gene>
    <name evidence="2" type="ORF">HPG69_006863</name>
</gene>
<evidence type="ECO:0000313" key="3">
    <source>
        <dbReference type="Proteomes" id="UP000551758"/>
    </source>
</evidence>
<dbReference type="Proteomes" id="UP000551758">
    <property type="component" value="Unassembled WGS sequence"/>
</dbReference>
<accession>A0A7J7EL07</accession>
<comment type="caution">
    <text evidence="2">The sequence shown here is derived from an EMBL/GenBank/DDBJ whole genome shotgun (WGS) entry which is preliminary data.</text>
</comment>
<dbReference type="AlphaFoldDB" id="A0A7J7EL07"/>
<organism evidence="2 3">
    <name type="scientific">Diceros bicornis minor</name>
    <name type="common">South-central black rhinoceros</name>
    <dbReference type="NCBI Taxonomy" id="77932"/>
    <lineage>
        <taxon>Eukaryota</taxon>
        <taxon>Metazoa</taxon>
        <taxon>Chordata</taxon>
        <taxon>Craniata</taxon>
        <taxon>Vertebrata</taxon>
        <taxon>Euteleostomi</taxon>
        <taxon>Mammalia</taxon>
        <taxon>Eutheria</taxon>
        <taxon>Laurasiatheria</taxon>
        <taxon>Perissodactyla</taxon>
        <taxon>Rhinocerotidae</taxon>
        <taxon>Diceros</taxon>
    </lineage>
</organism>
<sequence length="145" mass="15680">MGSTDSILETGCPVGARTLFTELTSSTAVCCSVQYTDPQNKTFRCQSPEQVQVVSVPFKGAVTVRGSPVPVVKRRPAQVKGDPIHSCLLSTSVQSQIQLVQSGAENFTSYYMYWVQQDKGLSGRDRSIQTAGAKSMHQSSRAESS</sequence>
<feature type="region of interest" description="Disordered" evidence="1">
    <location>
        <begin position="125"/>
        <end position="145"/>
    </location>
</feature>
<dbReference type="EMBL" id="JACDTQ010002713">
    <property type="protein sequence ID" value="KAF5916459.1"/>
    <property type="molecule type" value="Genomic_DNA"/>
</dbReference>
<evidence type="ECO:0000313" key="2">
    <source>
        <dbReference type="EMBL" id="KAF5916459.1"/>
    </source>
</evidence>
<feature type="compositionally biased region" description="Polar residues" evidence="1">
    <location>
        <begin position="128"/>
        <end position="145"/>
    </location>
</feature>
<proteinExistence type="predicted"/>